<name>A0AA36J1X2_9DINO</name>
<accession>A0AA36J1X2</accession>
<gene>
    <name evidence="2" type="ORF">EVOR1521_LOCUS21973</name>
</gene>
<evidence type="ECO:0000313" key="2">
    <source>
        <dbReference type="EMBL" id="CAJ1398102.1"/>
    </source>
</evidence>
<comment type="caution">
    <text evidence="2">The sequence shown here is derived from an EMBL/GenBank/DDBJ whole genome shotgun (WGS) entry which is preliminary data.</text>
</comment>
<evidence type="ECO:0000313" key="3">
    <source>
        <dbReference type="Proteomes" id="UP001178507"/>
    </source>
</evidence>
<keyword evidence="3" id="KW-1185">Reference proteome</keyword>
<feature type="transmembrane region" description="Helical" evidence="1">
    <location>
        <begin position="37"/>
        <end position="59"/>
    </location>
</feature>
<keyword evidence="1" id="KW-0812">Transmembrane</keyword>
<dbReference type="AlphaFoldDB" id="A0AA36J1X2"/>
<keyword evidence="1" id="KW-1133">Transmembrane helix</keyword>
<dbReference type="EMBL" id="CAUJNA010003290">
    <property type="protein sequence ID" value="CAJ1398102.1"/>
    <property type="molecule type" value="Genomic_DNA"/>
</dbReference>
<protein>
    <submittedName>
        <fullName evidence="2">Uncharacterized protein</fullName>
    </submittedName>
</protein>
<organism evidence="2 3">
    <name type="scientific">Effrenium voratum</name>
    <dbReference type="NCBI Taxonomy" id="2562239"/>
    <lineage>
        <taxon>Eukaryota</taxon>
        <taxon>Sar</taxon>
        <taxon>Alveolata</taxon>
        <taxon>Dinophyceae</taxon>
        <taxon>Suessiales</taxon>
        <taxon>Symbiodiniaceae</taxon>
        <taxon>Effrenium</taxon>
    </lineage>
</organism>
<evidence type="ECO:0000256" key="1">
    <source>
        <dbReference type="SAM" id="Phobius"/>
    </source>
</evidence>
<reference evidence="2" key="1">
    <citation type="submission" date="2023-08" db="EMBL/GenBank/DDBJ databases">
        <authorList>
            <person name="Chen Y."/>
            <person name="Shah S."/>
            <person name="Dougan E. K."/>
            <person name="Thang M."/>
            <person name="Chan C."/>
        </authorList>
    </citation>
    <scope>NUCLEOTIDE SEQUENCE</scope>
</reference>
<keyword evidence="1" id="KW-0472">Membrane</keyword>
<proteinExistence type="predicted"/>
<sequence length="107" mass="11633">MMRCSTVIFALTNCGLHWVSIRCGRLLRLASSPTSSWLHVLLCIVVLLGEAVLVFVFFLNGNTMQLTRRLAERVTRRKTLAGPRPSAPARGAPAAAAVELVQRSATS</sequence>
<dbReference type="Proteomes" id="UP001178507">
    <property type="component" value="Unassembled WGS sequence"/>
</dbReference>